<evidence type="ECO:0000313" key="3">
    <source>
        <dbReference type="EMBL" id="CAA6830197.1"/>
    </source>
</evidence>
<reference evidence="3" key="1">
    <citation type="submission" date="2020-01" db="EMBL/GenBank/DDBJ databases">
        <authorList>
            <person name="Meier V. D."/>
            <person name="Meier V D."/>
        </authorList>
    </citation>
    <scope>NUCLEOTIDE SEQUENCE</scope>
    <source>
        <strain evidence="3">HLG_WM_MAG_09</strain>
    </source>
</reference>
<dbReference type="InterPro" id="IPR006626">
    <property type="entry name" value="PbH1"/>
</dbReference>
<dbReference type="Gene3D" id="2.160.20.10">
    <property type="entry name" value="Single-stranded right-handed beta-helix, Pectin lyase-like"/>
    <property type="match status" value="1"/>
</dbReference>
<organism evidence="3">
    <name type="scientific">uncultured Thiotrichaceae bacterium</name>
    <dbReference type="NCBI Taxonomy" id="298394"/>
    <lineage>
        <taxon>Bacteria</taxon>
        <taxon>Pseudomonadati</taxon>
        <taxon>Pseudomonadota</taxon>
        <taxon>Gammaproteobacteria</taxon>
        <taxon>Thiotrichales</taxon>
        <taxon>Thiotrichaceae</taxon>
        <taxon>environmental samples</taxon>
    </lineage>
</organism>
<dbReference type="InterPro" id="IPR011050">
    <property type="entry name" value="Pectin_lyase_fold/virulence"/>
</dbReference>
<proteinExistence type="predicted"/>
<name>A0A6S6UK45_9GAMM</name>
<dbReference type="InterPro" id="IPR024535">
    <property type="entry name" value="RHGA/B-epi-like_pectate_lyase"/>
</dbReference>
<dbReference type="EMBL" id="CACVAT010000567">
    <property type="protein sequence ID" value="CAA6830197.1"/>
    <property type="molecule type" value="Genomic_DNA"/>
</dbReference>
<feature type="domain" description="Right handed beta helix" evidence="2">
    <location>
        <begin position="200"/>
        <end position="324"/>
    </location>
</feature>
<dbReference type="SUPFAM" id="SSF51126">
    <property type="entry name" value="Pectin lyase-like"/>
    <property type="match status" value="1"/>
</dbReference>
<dbReference type="InterPro" id="IPR012334">
    <property type="entry name" value="Pectin_lyas_fold"/>
</dbReference>
<dbReference type="SMART" id="SM00710">
    <property type="entry name" value="PbH1"/>
    <property type="match status" value="7"/>
</dbReference>
<feature type="domain" description="Rhamnogalacturonase A/B/Epimerase-like pectate lyase" evidence="1">
    <location>
        <begin position="40"/>
        <end position="83"/>
    </location>
</feature>
<dbReference type="Pfam" id="PF12708">
    <property type="entry name" value="Pect-lyase_RHGA_epim"/>
    <property type="match status" value="1"/>
</dbReference>
<evidence type="ECO:0000259" key="1">
    <source>
        <dbReference type="Pfam" id="PF12708"/>
    </source>
</evidence>
<dbReference type="Pfam" id="PF13229">
    <property type="entry name" value="Beta_helix"/>
    <property type="match status" value="1"/>
</dbReference>
<gene>
    <name evidence="3" type="ORF">HELGO_WM24236</name>
</gene>
<protein>
    <submittedName>
        <fullName evidence="3">Uncharacterized protein</fullName>
    </submittedName>
</protein>
<evidence type="ECO:0000259" key="2">
    <source>
        <dbReference type="Pfam" id="PF13229"/>
    </source>
</evidence>
<sequence>MVDQVLITDSGVPQCLAVLDPSLTRGANFGGQLGATDAYTNVRWFGAVGDGVTDDAPAIRQAVVYALANKRTLWFPPGDYGIGSVDPLSADAGIYIGSSEGVGVQMDAMATLKVLPSFDAALPTSIGKMVRIDNTGSYTAGRVIWEGGKFDISAAPSANPGIDGLSIGPKYRSVIVRDVIFFHGEGVPSGSDFPGGNGDTSLAVKESEHLEITGCVFVGARDLGVYLNGDFNTSRDGRHATISGNHFVRCENAAATKRGFNKLTFIGNHVYECGGGFFAGVADGINDPTGSSLLITSNTFTKTQGNPVRLTNTKNAVIANNEIVDWRRLVSDGVTETGVANGNIGGAINMEGCSRVAITGNTIGFRDWSPVYTSNKFVTGVSMRDTTQTSGVGCSDVMITGNTVHNVESPFYGSNTCSRITIFGNEVNDVIAASRLGTGADMLGQHKVTTGASIAGYIEVRDADGIVRKLATLS</sequence>
<accession>A0A6S6UK45</accession>
<dbReference type="InterPro" id="IPR039448">
    <property type="entry name" value="Beta_helix"/>
</dbReference>
<dbReference type="AlphaFoldDB" id="A0A6S6UK45"/>